<feature type="non-terminal residue" evidence="7">
    <location>
        <position position="1"/>
    </location>
</feature>
<keyword evidence="3" id="KW-0378">Hydrolase</keyword>
<accession>A0AAV2HBY9</accession>
<protein>
    <recommendedName>
        <fullName evidence="6">Calpain catalytic domain-containing protein</fullName>
    </recommendedName>
</protein>
<organism evidence="7 8">
    <name type="scientific">Lymnaea stagnalis</name>
    <name type="common">Great pond snail</name>
    <name type="synonym">Helix stagnalis</name>
    <dbReference type="NCBI Taxonomy" id="6523"/>
    <lineage>
        <taxon>Eukaryota</taxon>
        <taxon>Metazoa</taxon>
        <taxon>Spiralia</taxon>
        <taxon>Lophotrochozoa</taxon>
        <taxon>Mollusca</taxon>
        <taxon>Gastropoda</taxon>
        <taxon>Heterobranchia</taxon>
        <taxon>Euthyneura</taxon>
        <taxon>Panpulmonata</taxon>
        <taxon>Hygrophila</taxon>
        <taxon>Lymnaeoidea</taxon>
        <taxon>Lymnaeidae</taxon>
        <taxon>Lymnaea</taxon>
    </lineage>
</organism>
<gene>
    <name evidence="7" type="ORF">GSLYS_00004955001</name>
</gene>
<dbReference type="AlphaFoldDB" id="A0AAV2HBY9"/>
<evidence type="ECO:0000256" key="1">
    <source>
        <dbReference type="ARBA" id="ARBA00007623"/>
    </source>
</evidence>
<proteinExistence type="inferred from homology"/>
<dbReference type="SUPFAM" id="SSF54001">
    <property type="entry name" value="Cysteine proteinases"/>
    <property type="match status" value="1"/>
</dbReference>
<keyword evidence="8" id="KW-1185">Reference proteome</keyword>
<dbReference type="InterPro" id="IPR001300">
    <property type="entry name" value="Peptidase_C2_calpain_cat"/>
</dbReference>
<evidence type="ECO:0000259" key="6">
    <source>
        <dbReference type="PROSITE" id="PS50203"/>
    </source>
</evidence>
<evidence type="ECO:0000256" key="5">
    <source>
        <dbReference type="PROSITE-ProRule" id="PRU00239"/>
    </source>
</evidence>
<feature type="domain" description="Calpain catalytic" evidence="6">
    <location>
        <begin position="1"/>
        <end position="58"/>
    </location>
</feature>
<feature type="non-terminal residue" evidence="7">
    <location>
        <position position="58"/>
    </location>
</feature>
<dbReference type="EMBL" id="CAXITT010000076">
    <property type="protein sequence ID" value="CAL1530830.1"/>
    <property type="molecule type" value="Genomic_DNA"/>
</dbReference>
<evidence type="ECO:0000313" key="7">
    <source>
        <dbReference type="EMBL" id="CAL1530830.1"/>
    </source>
</evidence>
<dbReference type="PROSITE" id="PS00139">
    <property type="entry name" value="THIOL_PROTEASE_CYS"/>
    <property type="match status" value="1"/>
</dbReference>
<comment type="caution">
    <text evidence="5">Lacks conserved residue(s) required for the propagation of feature annotation.</text>
</comment>
<dbReference type="InterPro" id="IPR038765">
    <property type="entry name" value="Papain-like_cys_pep_sf"/>
</dbReference>
<keyword evidence="4" id="KW-0788">Thiol protease</keyword>
<dbReference type="GO" id="GO:0006508">
    <property type="term" value="P:proteolysis"/>
    <property type="evidence" value="ECO:0007669"/>
    <property type="project" value="UniProtKB-KW"/>
</dbReference>
<sequence length="58" mass="6324">EIVSRPEFIVNGASRHDLDQGGLGNCWFVAGATALAASYPRAFERVLPLDQGFSPQQY</sequence>
<evidence type="ECO:0000256" key="3">
    <source>
        <dbReference type="ARBA" id="ARBA00022801"/>
    </source>
</evidence>
<keyword evidence="2" id="KW-0645">Protease</keyword>
<name>A0AAV2HBY9_LYMST</name>
<evidence type="ECO:0000313" key="8">
    <source>
        <dbReference type="Proteomes" id="UP001497497"/>
    </source>
</evidence>
<dbReference type="GO" id="GO:0004198">
    <property type="term" value="F:calcium-dependent cysteine-type endopeptidase activity"/>
    <property type="evidence" value="ECO:0007669"/>
    <property type="project" value="InterPro"/>
</dbReference>
<comment type="similarity">
    <text evidence="1">Belongs to the peptidase C2 family.</text>
</comment>
<evidence type="ECO:0000256" key="2">
    <source>
        <dbReference type="ARBA" id="ARBA00022670"/>
    </source>
</evidence>
<dbReference type="Proteomes" id="UP001497497">
    <property type="component" value="Unassembled WGS sequence"/>
</dbReference>
<reference evidence="7 8" key="1">
    <citation type="submission" date="2024-04" db="EMBL/GenBank/DDBJ databases">
        <authorList>
            <consortium name="Genoscope - CEA"/>
            <person name="William W."/>
        </authorList>
    </citation>
    <scope>NUCLEOTIDE SEQUENCE [LARGE SCALE GENOMIC DNA]</scope>
</reference>
<dbReference type="PROSITE" id="PS50203">
    <property type="entry name" value="CALPAIN_CAT"/>
    <property type="match status" value="1"/>
</dbReference>
<dbReference type="InterPro" id="IPR000169">
    <property type="entry name" value="Pept_cys_AS"/>
</dbReference>
<evidence type="ECO:0000256" key="4">
    <source>
        <dbReference type="ARBA" id="ARBA00022807"/>
    </source>
</evidence>
<comment type="caution">
    <text evidence="7">The sequence shown here is derived from an EMBL/GenBank/DDBJ whole genome shotgun (WGS) entry which is preliminary data.</text>
</comment>
<dbReference type="Pfam" id="PF00648">
    <property type="entry name" value="Peptidase_C2"/>
    <property type="match status" value="1"/>
</dbReference>